<dbReference type="GO" id="GO:0006508">
    <property type="term" value="P:proteolysis"/>
    <property type="evidence" value="ECO:0007669"/>
    <property type="project" value="UniProtKB-KW"/>
</dbReference>
<dbReference type="PROSITE" id="PS50994">
    <property type="entry name" value="INTEGRASE"/>
    <property type="match status" value="1"/>
</dbReference>
<keyword evidence="4" id="KW-1185">Reference proteome</keyword>
<dbReference type="Pfam" id="PF00665">
    <property type="entry name" value="rve"/>
    <property type="match status" value="1"/>
</dbReference>
<reference evidence="3" key="1">
    <citation type="journal article" date="2012" name="Nat. Biotechnol.">
        <title>Draft genome sequence of pigeonpea (Cajanus cajan), an orphan legume crop of resource-poor farmers.</title>
        <authorList>
            <person name="Varshney R.K."/>
            <person name="Chen W."/>
            <person name="Li Y."/>
            <person name="Bharti A.K."/>
            <person name="Saxena R.K."/>
            <person name="Schlueter J.A."/>
            <person name="Donoghue M.T."/>
            <person name="Azam S."/>
            <person name="Fan G."/>
            <person name="Whaley A.M."/>
            <person name="Farmer A.D."/>
            <person name="Sheridan J."/>
            <person name="Iwata A."/>
            <person name="Tuteja R."/>
            <person name="Penmetsa R.V."/>
            <person name="Wu W."/>
            <person name="Upadhyaya H.D."/>
            <person name="Yang S.P."/>
            <person name="Shah T."/>
            <person name="Saxena K.B."/>
            <person name="Michael T."/>
            <person name="McCombie W.R."/>
            <person name="Yang B."/>
            <person name="Zhang G."/>
            <person name="Yang H."/>
            <person name="Wang J."/>
            <person name="Spillane C."/>
            <person name="Cook D.R."/>
            <person name="May G.D."/>
            <person name="Xu X."/>
            <person name="Jackson S.A."/>
        </authorList>
    </citation>
    <scope>NUCLEOTIDE SEQUENCE [LARGE SCALE GENOMIC DNA]</scope>
</reference>
<dbReference type="GO" id="GO:0008233">
    <property type="term" value="F:peptidase activity"/>
    <property type="evidence" value="ECO:0007669"/>
    <property type="project" value="UniProtKB-KW"/>
</dbReference>
<dbReference type="SUPFAM" id="SSF53098">
    <property type="entry name" value="Ribonuclease H-like"/>
    <property type="match status" value="1"/>
</dbReference>
<comment type="caution">
    <text evidence="3">The sequence shown here is derived from an EMBL/GenBank/DDBJ whole genome shotgun (WGS) entry which is preliminary data.</text>
</comment>
<dbReference type="GO" id="GO:0015074">
    <property type="term" value="P:DNA integration"/>
    <property type="evidence" value="ECO:0007669"/>
    <property type="project" value="InterPro"/>
</dbReference>
<dbReference type="PANTHER" id="PTHR42648:SF21">
    <property type="entry name" value="CYSTEINE-RICH RLK (RECEPTOR-LIKE PROTEIN KINASE) 8"/>
    <property type="match status" value="1"/>
</dbReference>
<dbReference type="InterPro" id="IPR054722">
    <property type="entry name" value="PolX-like_BBD"/>
</dbReference>
<dbReference type="Pfam" id="PF14223">
    <property type="entry name" value="Retrotran_gag_2"/>
    <property type="match status" value="1"/>
</dbReference>
<dbReference type="InterPro" id="IPR012337">
    <property type="entry name" value="RNaseH-like_sf"/>
</dbReference>
<accession>A0A151UG51</accession>
<keyword evidence="1" id="KW-0645">Protease</keyword>
<gene>
    <name evidence="3" type="ORF">KK1_045812</name>
</gene>
<protein>
    <submittedName>
        <fullName evidence="3">Retrovirus-related Pol polyprotein from transposon TNT 1-94</fullName>
    </submittedName>
</protein>
<dbReference type="InterPro" id="IPR039537">
    <property type="entry name" value="Retrotran_Ty1/copia-like"/>
</dbReference>
<keyword evidence="1" id="KW-0378">Hydrolase</keyword>
<dbReference type="InterPro" id="IPR057670">
    <property type="entry name" value="SH3_retrovirus"/>
</dbReference>
<dbReference type="InterPro" id="IPR025724">
    <property type="entry name" value="GAG-pre-integrase_dom"/>
</dbReference>
<dbReference type="Pfam" id="PF13976">
    <property type="entry name" value="gag_pre-integrs"/>
    <property type="match status" value="1"/>
</dbReference>
<dbReference type="Gene3D" id="3.30.420.10">
    <property type="entry name" value="Ribonuclease H-like superfamily/Ribonuclease H"/>
    <property type="match status" value="1"/>
</dbReference>
<evidence type="ECO:0000259" key="2">
    <source>
        <dbReference type="PROSITE" id="PS50994"/>
    </source>
</evidence>
<dbReference type="Proteomes" id="UP000075243">
    <property type="component" value="Unassembled WGS sequence"/>
</dbReference>
<organism evidence="3 4">
    <name type="scientific">Cajanus cajan</name>
    <name type="common">Pigeon pea</name>
    <name type="synonym">Cajanus indicus</name>
    <dbReference type="NCBI Taxonomy" id="3821"/>
    <lineage>
        <taxon>Eukaryota</taxon>
        <taxon>Viridiplantae</taxon>
        <taxon>Streptophyta</taxon>
        <taxon>Embryophyta</taxon>
        <taxon>Tracheophyta</taxon>
        <taxon>Spermatophyta</taxon>
        <taxon>Magnoliopsida</taxon>
        <taxon>eudicotyledons</taxon>
        <taxon>Gunneridae</taxon>
        <taxon>Pentapetalae</taxon>
        <taxon>rosids</taxon>
        <taxon>fabids</taxon>
        <taxon>Fabales</taxon>
        <taxon>Fabaceae</taxon>
        <taxon>Papilionoideae</taxon>
        <taxon>50 kb inversion clade</taxon>
        <taxon>NPAAA clade</taxon>
        <taxon>indigoferoid/millettioid clade</taxon>
        <taxon>Phaseoleae</taxon>
        <taxon>Cajanus</taxon>
    </lineage>
</organism>
<evidence type="ECO:0000313" key="4">
    <source>
        <dbReference type="Proteomes" id="UP000075243"/>
    </source>
</evidence>
<dbReference type="Pfam" id="PF22936">
    <property type="entry name" value="Pol_BBD"/>
    <property type="match status" value="1"/>
</dbReference>
<dbReference type="Pfam" id="PF25597">
    <property type="entry name" value="SH3_retrovirus"/>
    <property type="match status" value="1"/>
</dbReference>
<name>A0A151UG51_CAJCA</name>
<dbReference type="EMBL" id="AGCT01047044">
    <property type="protein sequence ID" value="KYP78285.1"/>
    <property type="molecule type" value="Genomic_DNA"/>
</dbReference>
<dbReference type="InterPro" id="IPR001584">
    <property type="entry name" value="Integrase_cat-core"/>
</dbReference>
<dbReference type="AlphaFoldDB" id="A0A151UG51"/>
<evidence type="ECO:0000256" key="1">
    <source>
        <dbReference type="ARBA" id="ARBA00022670"/>
    </source>
</evidence>
<feature type="domain" description="Integrase catalytic" evidence="2">
    <location>
        <begin position="391"/>
        <end position="557"/>
    </location>
</feature>
<dbReference type="Gramene" id="C.cajan_43949.t">
    <property type="protein sequence ID" value="C.cajan_43949.t"/>
    <property type="gene ID" value="C.cajan_43949"/>
</dbReference>
<evidence type="ECO:0000313" key="3">
    <source>
        <dbReference type="EMBL" id="KYP78285.1"/>
    </source>
</evidence>
<sequence>MRIFIEAIDIAVWDAIENGPYIPMTKDGDGKREKHWSEWSDDEKKRAQYDYRAKNIITSALSIDEFFRISQCKSAKEMWDTLQVTHEGTSDVKRSRKHTLIREYELLRMNHGESISDFQKRFTHLINHLVDLGRKFEEEELNLKVLQCLDRSWQAKVTTIEESKDLTSLTLATLFGKLRTFFRKMNSKTKRENECLRAKSLLWYLDSGCSRHMTGDLSKFSSLKLKNEGFVTYGDNKKGKILGHGNIGNSSFSTLIENVLLVEGLKHNLLSISQLSDKGFKIEFDNTCCLIYDKLTKEIRCIGQTIDNIYMLDLEHSITISNTKCLITKENNIWFWHRRATHIHMDHLNKLSRNELVIGLPKLKFNKDKLCDACQKGKQVKASFKSKNLISTSIPLQLIHTDFFGPSRTMSLGGNYYGLVMVDDYSRFTWVMFLANKSEAFNGFKKFAKLLQNEKNTNITSIRSDHGGEFQNILFQKFCEEHGINHNFSAPRTPQQNGVVERKNRSLEELARTMLNETKLPKYFWADAINTTCHVLNKVLIRPILKRTPYEIYNGRKPNISYFRVFGCKYFVLNNGKEQLCKFNATTDETIFLGYSKNRKAYRVYNKRTLVVGESVHVVFNETNKQETKQTEIEDLTDLLDQPPLENEQSEMAKESESMETIEKSREQLPKEWKTSKDLSIENIIGNIGKGVHDSITTRRSIKNICNIMDFVSQVEPKTIDEALYDEHWLMTMQEELNQFEKNEVYKIIDYSRDSLYSTSQIIDYCPNNRLFQRLLEFLFSQIIDYCPNNRLFS</sequence>
<proteinExistence type="predicted"/>
<dbReference type="InterPro" id="IPR036397">
    <property type="entry name" value="RNaseH_sf"/>
</dbReference>
<dbReference type="OMA" id="DYCPNNR"/>
<dbReference type="PANTHER" id="PTHR42648">
    <property type="entry name" value="TRANSPOSASE, PUTATIVE-RELATED"/>
    <property type="match status" value="1"/>
</dbReference>
<dbReference type="GO" id="GO:0003676">
    <property type="term" value="F:nucleic acid binding"/>
    <property type="evidence" value="ECO:0007669"/>
    <property type="project" value="InterPro"/>
</dbReference>